<feature type="region of interest" description="Disordered" evidence="1">
    <location>
        <begin position="83"/>
        <end position="140"/>
    </location>
</feature>
<reference evidence="2" key="1">
    <citation type="journal article" date="2023" name="G3 (Bethesda)">
        <title>A reference genome for the long-term kleptoplast-retaining sea slug Elysia crispata morphotype clarki.</title>
        <authorList>
            <person name="Eastman K.E."/>
            <person name="Pendleton A.L."/>
            <person name="Shaikh M.A."/>
            <person name="Suttiyut T."/>
            <person name="Ogas R."/>
            <person name="Tomko P."/>
            <person name="Gavelis G."/>
            <person name="Widhalm J.R."/>
            <person name="Wisecaver J.H."/>
        </authorList>
    </citation>
    <scope>NUCLEOTIDE SEQUENCE</scope>
    <source>
        <strain evidence="2">ECLA1</strain>
    </source>
</reference>
<protein>
    <submittedName>
        <fullName evidence="2">Uncharacterized protein</fullName>
    </submittedName>
</protein>
<dbReference type="EMBL" id="JAWDGP010000221">
    <property type="protein sequence ID" value="KAK3802613.1"/>
    <property type="molecule type" value="Genomic_DNA"/>
</dbReference>
<evidence type="ECO:0000313" key="2">
    <source>
        <dbReference type="EMBL" id="KAK3802613.1"/>
    </source>
</evidence>
<feature type="compositionally biased region" description="Polar residues" evidence="1">
    <location>
        <begin position="108"/>
        <end position="140"/>
    </location>
</feature>
<evidence type="ECO:0000256" key="1">
    <source>
        <dbReference type="SAM" id="MobiDB-lite"/>
    </source>
</evidence>
<gene>
    <name evidence="2" type="ORF">RRG08_010384</name>
</gene>
<evidence type="ECO:0000313" key="3">
    <source>
        <dbReference type="Proteomes" id="UP001283361"/>
    </source>
</evidence>
<sequence>MVKSLCSGVAPYCCFAVVLCAAVLLTRFSLPFYNHLREPFHQPPSTIPSANRLCQPLTISANHLRPSPPPTTYHLRQPLSTIPTANHLRPSSPPTTFDNPHRQPPVTILSTNHLPSPPTTFDNPHRQPPTTILSTNHLRQPPTITTNHLALFTVPVVLESPYIMVWIGSITSYQRTDEPPKCLYHTKIVGHP</sequence>
<dbReference type="Proteomes" id="UP001283361">
    <property type="component" value="Unassembled WGS sequence"/>
</dbReference>
<comment type="caution">
    <text evidence="2">The sequence shown here is derived from an EMBL/GenBank/DDBJ whole genome shotgun (WGS) entry which is preliminary data.</text>
</comment>
<proteinExistence type="predicted"/>
<accession>A0AAE1BAE0</accession>
<name>A0AAE1BAE0_9GAST</name>
<dbReference type="AlphaFoldDB" id="A0AAE1BAE0"/>
<keyword evidence="3" id="KW-1185">Reference proteome</keyword>
<organism evidence="2 3">
    <name type="scientific">Elysia crispata</name>
    <name type="common">lettuce slug</name>
    <dbReference type="NCBI Taxonomy" id="231223"/>
    <lineage>
        <taxon>Eukaryota</taxon>
        <taxon>Metazoa</taxon>
        <taxon>Spiralia</taxon>
        <taxon>Lophotrochozoa</taxon>
        <taxon>Mollusca</taxon>
        <taxon>Gastropoda</taxon>
        <taxon>Heterobranchia</taxon>
        <taxon>Euthyneura</taxon>
        <taxon>Panpulmonata</taxon>
        <taxon>Sacoglossa</taxon>
        <taxon>Placobranchoidea</taxon>
        <taxon>Plakobranchidae</taxon>
        <taxon>Elysia</taxon>
    </lineage>
</organism>